<keyword evidence="6 9" id="KW-1133">Transmembrane helix</keyword>
<evidence type="ECO:0000256" key="7">
    <source>
        <dbReference type="ARBA" id="ARBA00023136"/>
    </source>
</evidence>
<dbReference type="PANTHER" id="PTHR35011">
    <property type="entry name" value="2,3-DIKETO-L-GULONATE TRAP TRANSPORTER SMALL PERMEASE PROTEIN YIAM"/>
    <property type="match status" value="1"/>
</dbReference>
<feature type="transmembrane region" description="Helical" evidence="9">
    <location>
        <begin position="12"/>
        <end position="34"/>
    </location>
</feature>
<evidence type="ECO:0000256" key="5">
    <source>
        <dbReference type="ARBA" id="ARBA00022692"/>
    </source>
</evidence>
<accession>A0A951IWS9</accession>
<feature type="transmembrane region" description="Helical" evidence="9">
    <location>
        <begin position="126"/>
        <end position="143"/>
    </location>
</feature>
<keyword evidence="3" id="KW-1003">Cell membrane</keyword>
<evidence type="ECO:0000259" key="10">
    <source>
        <dbReference type="Pfam" id="PF04290"/>
    </source>
</evidence>
<protein>
    <submittedName>
        <fullName evidence="11">TRAP transporter small permease</fullName>
    </submittedName>
</protein>
<name>A0A951IWS9_9BACT</name>
<evidence type="ECO:0000313" key="11">
    <source>
        <dbReference type="EMBL" id="MBW3467654.1"/>
    </source>
</evidence>
<dbReference type="InterPro" id="IPR055348">
    <property type="entry name" value="DctQ"/>
</dbReference>
<comment type="similarity">
    <text evidence="8">Belongs to the TRAP transporter small permease family.</text>
</comment>
<dbReference type="GO" id="GO:0005886">
    <property type="term" value="C:plasma membrane"/>
    <property type="evidence" value="ECO:0007669"/>
    <property type="project" value="UniProtKB-SubCell"/>
</dbReference>
<comment type="caution">
    <text evidence="11">The sequence shown here is derived from an EMBL/GenBank/DDBJ whole genome shotgun (WGS) entry which is preliminary data.</text>
</comment>
<feature type="transmembrane region" description="Helical" evidence="9">
    <location>
        <begin position="46"/>
        <end position="63"/>
    </location>
</feature>
<dbReference type="Pfam" id="PF04290">
    <property type="entry name" value="DctQ"/>
    <property type="match status" value="1"/>
</dbReference>
<keyword evidence="12" id="KW-1185">Reference proteome</keyword>
<evidence type="ECO:0000256" key="6">
    <source>
        <dbReference type="ARBA" id="ARBA00022989"/>
    </source>
</evidence>
<dbReference type="RefSeq" id="WP_219287917.1">
    <property type="nucleotide sequence ID" value="NZ_RPHB01000003.1"/>
</dbReference>
<feature type="domain" description="Tripartite ATP-independent periplasmic transporters DctQ component" evidence="10">
    <location>
        <begin position="22"/>
        <end position="147"/>
    </location>
</feature>
<dbReference type="EMBL" id="RPHB01000003">
    <property type="protein sequence ID" value="MBW3467654.1"/>
    <property type="molecule type" value="Genomic_DNA"/>
</dbReference>
<gene>
    <name evidence="11" type="ORF">EGN73_07475</name>
</gene>
<dbReference type="PANTHER" id="PTHR35011:SF11">
    <property type="entry name" value="TRAP TRANSPORTER SMALL PERMEASE PROTEIN"/>
    <property type="match status" value="1"/>
</dbReference>
<keyword evidence="7 9" id="KW-0472">Membrane</keyword>
<dbReference type="Proteomes" id="UP000727490">
    <property type="component" value="Unassembled WGS sequence"/>
</dbReference>
<dbReference type="AlphaFoldDB" id="A0A951IWS9"/>
<keyword evidence="2" id="KW-0813">Transport</keyword>
<dbReference type="GO" id="GO:0015740">
    <property type="term" value="P:C4-dicarboxylate transport"/>
    <property type="evidence" value="ECO:0007669"/>
    <property type="project" value="TreeGrafter"/>
</dbReference>
<comment type="subcellular location">
    <subcellularLocation>
        <location evidence="1">Cell inner membrane</location>
        <topology evidence="1">Multi-pass membrane protein</topology>
    </subcellularLocation>
</comment>
<keyword evidence="5 9" id="KW-0812">Transmembrane</keyword>
<reference evidence="11 12" key="1">
    <citation type="journal article" date="2020" name="Syst. Appl. Microbiol.">
        <title>Arthrospiribacter ruber gen. nov., sp. nov., a novel bacterium isolated from Arthrospira cultures.</title>
        <authorList>
            <person name="Waleron M."/>
            <person name="Misztak A."/>
            <person name="Waleron M.M."/>
            <person name="Furmaniak M."/>
            <person name="Mrozik A."/>
            <person name="Waleron K."/>
        </authorList>
    </citation>
    <scope>NUCLEOTIDE SEQUENCE [LARGE SCALE GENOMIC DNA]</scope>
    <source>
        <strain evidence="11 12">DPMB0001</strain>
    </source>
</reference>
<evidence type="ECO:0000256" key="3">
    <source>
        <dbReference type="ARBA" id="ARBA00022475"/>
    </source>
</evidence>
<feature type="transmembrane region" description="Helical" evidence="9">
    <location>
        <begin position="84"/>
        <end position="106"/>
    </location>
</feature>
<evidence type="ECO:0000256" key="9">
    <source>
        <dbReference type="SAM" id="Phobius"/>
    </source>
</evidence>
<proteinExistence type="inferred from homology"/>
<keyword evidence="4" id="KW-0997">Cell inner membrane</keyword>
<dbReference type="InterPro" id="IPR007387">
    <property type="entry name" value="TRAP_DctQ"/>
</dbReference>
<evidence type="ECO:0000256" key="8">
    <source>
        <dbReference type="ARBA" id="ARBA00038436"/>
    </source>
</evidence>
<evidence type="ECO:0000256" key="4">
    <source>
        <dbReference type="ARBA" id="ARBA00022519"/>
    </source>
</evidence>
<evidence type="ECO:0000256" key="1">
    <source>
        <dbReference type="ARBA" id="ARBA00004429"/>
    </source>
</evidence>
<organism evidence="11 12">
    <name type="scientific">Arthrospiribacter ruber</name>
    <dbReference type="NCBI Taxonomy" id="2487934"/>
    <lineage>
        <taxon>Bacteria</taxon>
        <taxon>Pseudomonadati</taxon>
        <taxon>Bacteroidota</taxon>
        <taxon>Cytophagia</taxon>
        <taxon>Cytophagales</taxon>
        <taxon>Cyclobacteriaceae</taxon>
        <taxon>Arthrospiribacter</taxon>
    </lineage>
</organism>
<dbReference type="GO" id="GO:0022857">
    <property type="term" value="F:transmembrane transporter activity"/>
    <property type="evidence" value="ECO:0007669"/>
    <property type="project" value="TreeGrafter"/>
</dbReference>
<evidence type="ECO:0000256" key="2">
    <source>
        <dbReference type="ARBA" id="ARBA00022448"/>
    </source>
</evidence>
<sequence length="157" mass="17886">MKSKFSLEQVLGMAVVGTFVLMMLSVCIQVFSRYALPWSPSWTEELARFCFIYMVSLGAGLAIRDKSYVRVGVIFDRLGPKSRIRLEILILSCIGLLMSFMMYYSIPLIHIVTLQQSASMKLNMGLVYLSMLAMSSLTLWYVIREIFINSKTLKINS</sequence>
<evidence type="ECO:0000313" key="12">
    <source>
        <dbReference type="Proteomes" id="UP000727490"/>
    </source>
</evidence>